<dbReference type="OrthoDB" id="10822at2"/>
<dbReference type="Proteomes" id="UP000184088">
    <property type="component" value="Unassembled WGS sequence"/>
</dbReference>
<dbReference type="InterPro" id="IPR003607">
    <property type="entry name" value="HD/PDEase_dom"/>
</dbReference>
<dbReference type="Pfam" id="PF13487">
    <property type="entry name" value="HD_5"/>
    <property type="match status" value="1"/>
</dbReference>
<dbReference type="InterPro" id="IPR011006">
    <property type="entry name" value="CheY-like_superfamily"/>
</dbReference>
<evidence type="ECO:0000256" key="2">
    <source>
        <dbReference type="ARBA" id="ARBA00024867"/>
    </source>
</evidence>
<keyword evidence="9" id="KW-1185">Reference proteome</keyword>
<gene>
    <name evidence="8" type="ORF">SAMN02746089_02310</name>
</gene>
<dbReference type="Gene3D" id="3.40.50.2300">
    <property type="match status" value="1"/>
</dbReference>
<dbReference type="PROSITE" id="PS51831">
    <property type="entry name" value="HD"/>
    <property type="match status" value="1"/>
</dbReference>
<evidence type="ECO:0000259" key="5">
    <source>
        <dbReference type="PROSITE" id="PS50110"/>
    </source>
</evidence>
<dbReference type="SMART" id="SM00448">
    <property type="entry name" value="REC"/>
    <property type="match status" value="1"/>
</dbReference>
<dbReference type="STRING" id="1121256.SAMN02746089_02310"/>
<keyword evidence="4" id="KW-0175">Coiled coil</keyword>
<dbReference type="RefSeq" id="WP_073345536.1">
    <property type="nucleotide sequence ID" value="NZ_FQVH01000035.1"/>
</dbReference>
<comment type="function">
    <text evidence="2">May play the central regulatory role in sporulation. It may be an element of the effector pathway responsible for the activation of sporulation genes in response to nutritional stress. Spo0A may act in concert with spo0H (a sigma factor) to control the expression of some genes that are critical to the sporulation process.</text>
</comment>
<dbReference type="InterPro" id="IPR037522">
    <property type="entry name" value="HD_GYP_dom"/>
</dbReference>
<keyword evidence="3" id="KW-0597">Phosphoprotein</keyword>
<evidence type="ECO:0000256" key="3">
    <source>
        <dbReference type="PROSITE-ProRule" id="PRU00169"/>
    </source>
</evidence>
<evidence type="ECO:0000256" key="1">
    <source>
        <dbReference type="ARBA" id="ARBA00018672"/>
    </source>
</evidence>
<dbReference type="PANTHER" id="PTHR45228">
    <property type="entry name" value="CYCLIC DI-GMP PHOSPHODIESTERASE TM_0186-RELATED"/>
    <property type="match status" value="1"/>
</dbReference>
<dbReference type="SMART" id="SM00471">
    <property type="entry name" value="HDc"/>
    <property type="match status" value="1"/>
</dbReference>
<evidence type="ECO:0000256" key="4">
    <source>
        <dbReference type="SAM" id="Coils"/>
    </source>
</evidence>
<protein>
    <recommendedName>
        <fullName evidence="1">Stage 0 sporulation protein A homolog</fullName>
    </recommendedName>
</protein>
<dbReference type="Pfam" id="PF00072">
    <property type="entry name" value="Response_reg"/>
    <property type="match status" value="1"/>
</dbReference>
<dbReference type="SUPFAM" id="SSF52172">
    <property type="entry name" value="CheY-like"/>
    <property type="match status" value="1"/>
</dbReference>
<dbReference type="SUPFAM" id="SSF109604">
    <property type="entry name" value="HD-domain/PDEase-like"/>
    <property type="match status" value="1"/>
</dbReference>
<sequence>MARIMVVDDEVSSRSFIVKYLKYLGYGVVEAANGKEALDKLEKIPVDVVLMDISMPVMDGIEATREIRERNYPVVVLMLTALTDEKAMDEAAGAGADDLLTKPVNLKELETRLKLALKVVNFYKSKRYFQMVIFEDLRQLNETVKELQQRNEQLIMELFTKLQLISEYRDDETHEHTLRVGWLAGQLAEKLGLSAVDVAEIEFAAPFHDIGKIGIPDRILLKPAKLDDEEWEIMKKHTTIGYEILSGSSSSILEKAATIALTHHERWDGSGYPEGLSENDIPLEGQIIAVADSFDAIVSKRPYKDALPLDYAFEDIEKKAGSWYNPEGR</sequence>
<feature type="modified residue" description="4-aspartylphosphate" evidence="3">
    <location>
        <position position="52"/>
    </location>
</feature>
<feature type="domain" description="HD" evidence="6">
    <location>
        <begin position="173"/>
        <end position="297"/>
    </location>
</feature>
<reference evidence="8 9" key="1">
    <citation type="submission" date="2016-11" db="EMBL/GenBank/DDBJ databases">
        <authorList>
            <person name="Jaros S."/>
            <person name="Januszkiewicz K."/>
            <person name="Wedrychowicz H."/>
        </authorList>
    </citation>
    <scope>NUCLEOTIDE SEQUENCE [LARGE SCALE GENOMIC DNA]</scope>
    <source>
        <strain evidence="8 9">DSM 17918</strain>
    </source>
</reference>
<proteinExistence type="predicted"/>
<dbReference type="Gene3D" id="1.10.3210.10">
    <property type="entry name" value="Hypothetical protein af1432"/>
    <property type="match status" value="1"/>
</dbReference>
<dbReference type="PROSITE" id="PS51832">
    <property type="entry name" value="HD_GYP"/>
    <property type="match status" value="1"/>
</dbReference>
<name>A0A1M5DD83_9THEO</name>
<evidence type="ECO:0000259" key="7">
    <source>
        <dbReference type="PROSITE" id="PS51832"/>
    </source>
</evidence>
<dbReference type="GO" id="GO:0000160">
    <property type="term" value="P:phosphorelay signal transduction system"/>
    <property type="evidence" value="ECO:0007669"/>
    <property type="project" value="InterPro"/>
</dbReference>
<dbReference type="InterPro" id="IPR052020">
    <property type="entry name" value="Cyclic_di-GMP/3'3'-cGAMP_PDE"/>
</dbReference>
<organism evidence="8 9">
    <name type="scientific">Caldanaerobius fijiensis DSM 17918</name>
    <dbReference type="NCBI Taxonomy" id="1121256"/>
    <lineage>
        <taxon>Bacteria</taxon>
        <taxon>Bacillati</taxon>
        <taxon>Bacillota</taxon>
        <taxon>Clostridia</taxon>
        <taxon>Thermoanaerobacterales</taxon>
        <taxon>Thermoanaerobacteraceae</taxon>
        <taxon>Caldanaerobius</taxon>
    </lineage>
</organism>
<accession>A0A1M5DD83</accession>
<dbReference type="AlphaFoldDB" id="A0A1M5DD83"/>
<evidence type="ECO:0000313" key="8">
    <source>
        <dbReference type="EMBL" id="SHF64875.1"/>
    </source>
</evidence>
<evidence type="ECO:0000313" key="9">
    <source>
        <dbReference type="Proteomes" id="UP000184088"/>
    </source>
</evidence>
<dbReference type="EMBL" id="FQVH01000035">
    <property type="protein sequence ID" value="SHF64875.1"/>
    <property type="molecule type" value="Genomic_DNA"/>
</dbReference>
<dbReference type="InterPro" id="IPR006674">
    <property type="entry name" value="HD_domain"/>
</dbReference>
<dbReference type="CDD" id="cd17546">
    <property type="entry name" value="REC_hyHK_CKI1_RcsC-like"/>
    <property type="match status" value="1"/>
</dbReference>
<dbReference type="InterPro" id="IPR001789">
    <property type="entry name" value="Sig_transdc_resp-reg_receiver"/>
</dbReference>
<dbReference type="PROSITE" id="PS50110">
    <property type="entry name" value="RESPONSE_REGULATORY"/>
    <property type="match status" value="1"/>
</dbReference>
<dbReference type="NCBIfam" id="TIGR00277">
    <property type="entry name" value="HDIG"/>
    <property type="match status" value="1"/>
</dbReference>
<feature type="domain" description="Response regulatory" evidence="5">
    <location>
        <begin position="3"/>
        <end position="117"/>
    </location>
</feature>
<dbReference type="PANTHER" id="PTHR45228:SF1">
    <property type="entry name" value="CYCLIC DI-GMP PHOSPHODIESTERASE TM_0186"/>
    <property type="match status" value="1"/>
</dbReference>
<feature type="coiled-coil region" evidence="4">
    <location>
        <begin position="106"/>
        <end position="157"/>
    </location>
</feature>
<dbReference type="InterPro" id="IPR006675">
    <property type="entry name" value="HDIG_dom"/>
</dbReference>
<evidence type="ECO:0000259" key="6">
    <source>
        <dbReference type="PROSITE" id="PS51831"/>
    </source>
</evidence>
<feature type="domain" description="HD-GYP" evidence="7">
    <location>
        <begin position="151"/>
        <end position="329"/>
    </location>
</feature>
<dbReference type="CDD" id="cd00077">
    <property type="entry name" value="HDc"/>
    <property type="match status" value="1"/>
</dbReference>